<dbReference type="EMBL" id="CP044399">
    <property type="protein sequence ID" value="QFI38020.1"/>
    <property type="molecule type" value="Genomic_DNA"/>
</dbReference>
<accession>A0A5J6WLU8</accession>
<sequence length="156" mass="17340">MILSNRINRQQGGVSIEFAVTILPFFVLLLGLIEISRFMMVSSMVDVALSSAARGLVVDNSREDLTAKLQLTLSEQELPLLNGSDITVQGHYFTSLDALKNDDFVASFDGQDFAEFTLFYPYKSLFVAGFSDSFARLSNFKRTTLVTVERSANYAN</sequence>
<keyword evidence="1" id="KW-0472">Membrane</keyword>
<keyword evidence="1" id="KW-0812">Transmembrane</keyword>
<name>A0A5J6WLU8_MORMI</name>
<dbReference type="Pfam" id="PF07811">
    <property type="entry name" value="TadE"/>
    <property type="match status" value="1"/>
</dbReference>
<evidence type="ECO:0000259" key="2">
    <source>
        <dbReference type="Pfam" id="PF07811"/>
    </source>
</evidence>
<proteinExistence type="predicted"/>
<evidence type="ECO:0000256" key="1">
    <source>
        <dbReference type="SAM" id="Phobius"/>
    </source>
</evidence>
<keyword evidence="4" id="KW-1185">Reference proteome</keyword>
<dbReference type="AlphaFoldDB" id="A0A5J6WLU8"/>
<keyword evidence="1" id="KW-1133">Transmembrane helix</keyword>
<feature type="transmembrane region" description="Helical" evidence="1">
    <location>
        <begin position="12"/>
        <end position="33"/>
    </location>
</feature>
<dbReference type="KEGG" id="mmaa:FR932_09230"/>
<dbReference type="Proteomes" id="UP000327424">
    <property type="component" value="Chromosome"/>
</dbReference>
<evidence type="ECO:0000313" key="3">
    <source>
        <dbReference type="EMBL" id="QFI38020.1"/>
    </source>
</evidence>
<feature type="domain" description="TadE-like" evidence="2">
    <location>
        <begin position="12"/>
        <end position="54"/>
    </location>
</feature>
<dbReference type="RefSeq" id="WP_019441810.1">
    <property type="nucleotide sequence ID" value="NZ_ALOE01000022.1"/>
</dbReference>
<gene>
    <name evidence="3" type="ORF">FR932_09230</name>
</gene>
<reference evidence="3 4" key="1">
    <citation type="submission" date="2019-09" db="EMBL/GenBank/DDBJ databases">
        <title>Hybrid Assembly of the complete Genome of the Deep-Sea Bacterium Moritella marina from long Nanopore and Illumina reads.</title>
        <authorList>
            <person name="Magin S."/>
            <person name="Georgoulis A."/>
            <person name="Papadimitriou K."/>
            <person name="Iliakis G."/>
            <person name="Vorgias C.E."/>
        </authorList>
    </citation>
    <scope>NUCLEOTIDE SEQUENCE [LARGE SCALE GENOMIC DNA]</scope>
    <source>
        <strain evidence="3 4">MP-1</strain>
    </source>
</reference>
<dbReference type="InterPro" id="IPR012495">
    <property type="entry name" value="TadE-like_dom"/>
</dbReference>
<organism evidence="3 4">
    <name type="scientific">Moritella marina ATCC 15381</name>
    <dbReference type="NCBI Taxonomy" id="1202962"/>
    <lineage>
        <taxon>Bacteria</taxon>
        <taxon>Pseudomonadati</taxon>
        <taxon>Pseudomonadota</taxon>
        <taxon>Gammaproteobacteria</taxon>
        <taxon>Alteromonadales</taxon>
        <taxon>Moritellaceae</taxon>
        <taxon>Moritella</taxon>
    </lineage>
</organism>
<evidence type="ECO:0000313" key="4">
    <source>
        <dbReference type="Proteomes" id="UP000327424"/>
    </source>
</evidence>
<protein>
    <submittedName>
        <fullName evidence="3">Pilus assembly protein</fullName>
    </submittedName>
</protein>
<dbReference type="OrthoDB" id="6555614at2"/>